<dbReference type="SUPFAM" id="SSF55874">
    <property type="entry name" value="ATPase domain of HSP90 chaperone/DNA topoisomerase II/histidine kinase"/>
    <property type="match status" value="1"/>
</dbReference>
<dbReference type="GO" id="GO:0016020">
    <property type="term" value="C:membrane"/>
    <property type="evidence" value="ECO:0007669"/>
    <property type="project" value="UniProtKB-SubCell"/>
</dbReference>
<dbReference type="Gene3D" id="3.30.450.20">
    <property type="entry name" value="PAS domain"/>
    <property type="match status" value="1"/>
</dbReference>
<dbReference type="InterPro" id="IPR013767">
    <property type="entry name" value="PAS_fold"/>
</dbReference>
<dbReference type="NCBIfam" id="TIGR00229">
    <property type="entry name" value="sensory_box"/>
    <property type="match status" value="1"/>
</dbReference>
<organism evidence="17 18">
    <name type="scientific">Brevundimonas halotolerans</name>
    <dbReference type="NCBI Taxonomy" id="69670"/>
    <lineage>
        <taxon>Bacteria</taxon>
        <taxon>Pseudomonadati</taxon>
        <taxon>Pseudomonadota</taxon>
        <taxon>Alphaproteobacteria</taxon>
        <taxon>Caulobacterales</taxon>
        <taxon>Caulobacteraceae</taxon>
        <taxon>Brevundimonas</taxon>
    </lineage>
</organism>
<dbReference type="InterPro" id="IPR003661">
    <property type="entry name" value="HisK_dim/P_dom"/>
</dbReference>
<proteinExistence type="predicted"/>
<evidence type="ECO:0000259" key="15">
    <source>
        <dbReference type="PROSITE" id="PS50110"/>
    </source>
</evidence>
<evidence type="ECO:0000313" key="17">
    <source>
        <dbReference type="EMBL" id="MBB5660921.1"/>
    </source>
</evidence>
<evidence type="ECO:0000259" key="16">
    <source>
        <dbReference type="PROSITE" id="PS50112"/>
    </source>
</evidence>
<dbReference type="CDD" id="cd16922">
    <property type="entry name" value="HATPase_EvgS-ArcB-TorS-like"/>
    <property type="match status" value="1"/>
</dbReference>
<keyword evidence="18" id="KW-1185">Reference proteome</keyword>
<keyword evidence="8" id="KW-0418">Kinase</keyword>
<evidence type="ECO:0000313" key="18">
    <source>
        <dbReference type="Proteomes" id="UP000548978"/>
    </source>
</evidence>
<comment type="subcellular location">
    <subcellularLocation>
        <location evidence="2">Membrane</location>
    </subcellularLocation>
</comment>
<dbReference type="FunFam" id="3.30.565.10:FF:000010">
    <property type="entry name" value="Sensor histidine kinase RcsC"/>
    <property type="match status" value="1"/>
</dbReference>
<dbReference type="RefSeq" id="WP_123287073.1">
    <property type="nucleotide sequence ID" value="NZ_QTTA01000016.1"/>
</dbReference>
<dbReference type="SMART" id="SM00448">
    <property type="entry name" value="REC"/>
    <property type="match status" value="1"/>
</dbReference>
<dbReference type="Pfam" id="PF02518">
    <property type="entry name" value="HATPase_c"/>
    <property type="match status" value="1"/>
</dbReference>
<dbReference type="InterPro" id="IPR035965">
    <property type="entry name" value="PAS-like_dom_sf"/>
</dbReference>
<evidence type="ECO:0000256" key="5">
    <source>
        <dbReference type="ARBA" id="ARBA00022679"/>
    </source>
</evidence>
<feature type="domain" description="Histidine kinase" evidence="14">
    <location>
        <begin position="173"/>
        <end position="396"/>
    </location>
</feature>
<dbReference type="GO" id="GO:0005524">
    <property type="term" value="F:ATP binding"/>
    <property type="evidence" value="ECO:0007669"/>
    <property type="project" value="UniProtKB-KW"/>
</dbReference>
<dbReference type="InterPro" id="IPR000014">
    <property type="entry name" value="PAS"/>
</dbReference>
<evidence type="ECO:0000256" key="6">
    <source>
        <dbReference type="ARBA" id="ARBA00022692"/>
    </source>
</evidence>
<keyword evidence="9" id="KW-0067">ATP-binding</keyword>
<dbReference type="InterPro" id="IPR001789">
    <property type="entry name" value="Sig_transdc_resp-reg_receiver"/>
</dbReference>
<evidence type="ECO:0000256" key="3">
    <source>
        <dbReference type="ARBA" id="ARBA00012438"/>
    </source>
</evidence>
<dbReference type="EMBL" id="JACIJB010000006">
    <property type="protein sequence ID" value="MBB5660921.1"/>
    <property type="molecule type" value="Genomic_DNA"/>
</dbReference>
<dbReference type="CDD" id="cd00130">
    <property type="entry name" value="PAS"/>
    <property type="match status" value="1"/>
</dbReference>
<dbReference type="InterPro" id="IPR004358">
    <property type="entry name" value="Sig_transdc_His_kin-like_C"/>
</dbReference>
<reference evidence="17 18" key="1">
    <citation type="submission" date="2020-08" db="EMBL/GenBank/DDBJ databases">
        <title>Genomic Encyclopedia of Type Strains, Phase IV (KMG-IV): sequencing the most valuable type-strain genomes for metagenomic binning, comparative biology and taxonomic classification.</title>
        <authorList>
            <person name="Goeker M."/>
        </authorList>
    </citation>
    <scope>NUCLEOTIDE SEQUENCE [LARGE SCALE GENOMIC DNA]</scope>
    <source>
        <strain evidence="17 18">DSM 24448</strain>
    </source>
</reference>
<keyword evidence="7" id="KW-0547">Nucleotide-binding</keyword>
<dbReference type="Pfam" id="PF00072">
    <property type="entry name" value="Response_reg"/>
    <property type="match status" value="1"/>
</dbReference>
<dbReference type="PRINTS" id="PR00344">
    <property type="entry name" value="BCTRLSENSOR"/>
</dbReference>
<evidence type="ECO:0000256" key="4">
    <source>
        <dbReference type="ARBA" id="ARBA00022553"/>
    </source>
</evidence>
<dbReference type="FunFam" id="1.10.287.130:FF:000004">
    <property type="entry name" value="Ethylene receptor 1"/>
    <property type="match status" value="1"/>
</dbReference>
<dbReference type="InterPro" id="IPR036097">
    <property type="entry name" value="HisK_dim/P_sf"/>
</dbReference>
<dbReference type="PROSITE" id="PS50112">
    <property type="entry name" value="PAS"/>
    <property type="match status" value="1"/>
</dbReference>
<dbReference type="SMART" id="SM00388">
    <property type="entry name" value="HisKA"/>
    <property type="match status" value="1"/>
</dbReference>
<dbReference type="SMART" id="SM00387">
    <property type="entry name" value="HATPase_c"/>
    <property type="match status" value="1"/>
</dbReference>
<dbReference type="InterPro" id="IPR003594">
    <property type="entry name" value="HATPase_dom"/>
</dbReference>
<evidence type="ECO:0000256" key="10">
    <source>
        <dbReference type="ARBA" id="ARBA00022989"/>
    </source>
</evidence>
<feature type="domain" description="PAS" evidence="16">
    <location>
        <begin position="52"/>
        <end position="89"/>
    </location>
</feature>
<dbReference type="PANTHER" id="PTHR43047">
    <property type="entry name" value="TWO-COMPONENT HISTIDINE PROTEIN KINASE"/>
    <property type="match status" value="1"/>
</dbReference>
<dbReference type="SUPFAM" id="SSF47384">
    <property type="entry name" value="Homodimeric domain of signal transducing histidine kinase"/>
    <property type="match status" value="1"/>
</dbReference>
<keyword evidence="11" id="KW-0902">Two-component regulatory system</keyword>
<evidence type="ECO:0000256" key="7">
    <source>
        <dbReference type="ARBA" id="ARBA00022741"/>
    </source>
</evidence>
<keyword evidence="5" id="KW-0808">Transferase</keyword>
<dbReference type="Pfam" id="PF00989">
    <property type="entry name" value="PAS"/>
    <property type="match status" value="1"/>
</dbReference>
<dbReference type="SMART" id="SM00091">
    <property type="entry name" value="PAS"/>
    <property type="match status" value="1"/>
</dbReference>
<dbReference type="PROSITE" id="PS50110">
    <property type="entry name" value="RESPONSE_REGULATORY"/>
    <property type="match status" value="1"/>
</dbReference>
<evidence type="ECO:0000256" key="9">
    <source>
        <dbReference type="ARBA" id="ARBA00022840"/>
    </source>
</evidence>
<protein>
    <recommendedName>
        <fullName evidence="3">histidine kinase</fullName>
        <ecNumber evidence="3">2.7.13.3</ecNumber>
    </recommendedName>
</protein>
<name>A0A7W9E7F2_9CAUL</name>
<dbReference type="EC" id="2.7.13.3" evidence="3"/>
<keyword evidence="6" id="KW-0812">Transmembrane</keyword>
<dbReference type="Gene3D" id="3.30.565.10">
    <property type="entry name" value="Histidine kinase-like ATPase, C-terminal domain"/>
    <property type="match status" value="1"/>
</dbReference>
<dbReference type="SUPFAM" id="SSF55785">
    <property type="entry name" value="PYP-like sensor domain (PAS domain)"/>
    <property type="match status" value="1"/>
</dbReference>
<feature type="domain" description="Response regulatory" evidence="15">
    <location>
        <begin position="431"/>
        <end position="556"/>
    </location>
</feature>
<dbReference type="InterPro" id="IPR005467">
    <property type="entry name" value="His_kinase_dom"/>
</dbReference>
<dbReference type="CDD" id="cd17546">
    <property type="entry name" value="REC_hyHK_CKI1_RcsC-like"/>
    <property type="match status" value="1"/>
</dbReference>
<dbReference type="AlphaFoldDB" id="A0A7W9E7F2"/>
<dbReference type="Gene3D" id="3.40.50.2300">
    <property type="match status" value="1"/>
</dbReference>
<dbReference type="InterPro" id="IPR036890">
    <property type="entry name" value="HATPase_C_sf"/>
</dbReference>
<dbReference type="GO" id="GO:0000155">
    <property type="term" value="F:phosphorelay sensor kinase activity"/>
    <property type="evidence" value="ECO:0007669"/>
    <property type="project" value="InterPro"/>
</dbReference>
<dbReference type="Pfam" id="PF00512">
    <property type="entry name" value="HisKA"/>
    <property type="match status" value="1"/>
</dbReference>
<evidence type="ECO:0000256" key="12">
    <source>
        <dbReference type="ARBA" id="ARBA00023136"/>
    </source>
</evidence>
<evidence type="ECO:0000256" key="8">
    <source>
        <dbReference type="ARBA" id="ARBA00022777"/>
    </source>
</evidence>
<dbReference type="GO" id="GO:0006355">
    <property type="term" value="P:regulation of DNA-templated transcription"/>
    <property type="evidence" value="ECO:0007669"/>
    <property type="project" value="InterPro"/>
</dbReference>
<evidence type="ECO:0000256" key="2">
    <source>
        <dbReference type="ARBA" id="ARBA00004370"/>
    </source>
</evidence>
<dbReference type="OrthoDB" id="9801651at2"/>
<dbReference type="SUPFAM" id="SSF52172">
    <property type="entry name" value="CheY-like"/>
    <property type="match status" value="1"/>
</dbReference>
<feature type="modified residue" description="4-aspartylphosphate" evidence="13">
    <location>
        <position position="480"/>
    </location>
</feature>
<dbReference type="InterPro" id="IPR011006">
    <property type="entry name" value="CheY-like_superfamily"/>
</dbReference>
<keyword evidence="4 13" id="KW-0597">Phosphoprotein</keyword>
<keyword evidence="10" id="KW-1133">Transmembrane helix</keyword>
<dbReference type="PROSITE" id="PS50109">
    <property type="entry name" value="HIS_KIN"/>
    <property type="match status" value="1"/>
</dbReference>
<evidence type="ECO:0000256" key="13">
    <source>
        <dbReference type="PROSITE-ProRule" id="PRU00169"/>
    </source>
</evidence>
<sequence>MSSNVAVSRTVDDLIIEESLTDELGIDPRAAESLVDASTFFDVSLDMLCIRDLQGRVVKVSRSWETTLGWSPEELEGQMLLTLLHPDDRPCTQVTVEQVEDLASGGYVSGFVNRYRHKDGSYRQLEWQARRYGDKIYAVARDVTGREAARRELEAAKAAAEAASQAKTDFLANMSHEIRTPLNGVIGLIGALQADDLTPRQRELVDLIAQSGESLERLVSDILDVSKVEAGQLEIVPVDMDLMDELEPAIATARAKAEARELTFTINVGPKARGRFLADAGRIRQILTNLLSNAVKFTHEGEVTLSLNIEDDAPEPEVSQLTLTVADTGVGFDAEAGRGLFERFTQADSTITRRFGGTGLGLSICRALTEMMGGEISATSTPGQGSTFTVTLPLCRTRSLDAYDAGKVAHQARAELAPLRPSRAGADAPVRVLLAEDHPVNQRVVEAMLTGQPYVLTIVENGAEAVEAVAGGAFDVVLMDMQMPVMDGLAATRAIRAAEAACTAEAGQPARRLPILMLSANAMPQHLEQAKDAGADQHVSKPVTPTTLLGALEAAVGVRAVA</sequence>
<gene>
    <name evidence="17" type="ORF">FHS65_001674</name>
</gene>
<dbReference type="PANTHER" id="PTHR43047:SF64">
    <property type="entry name" value="HISTIDINE KINASE CONTAINING CHEY-HOMOLOGOUS RECEIVER DOMAIN AND PAS DOMAIN-RELATED"/>
    <property type="match status" value="1"/>
</dbReference>
<evidence type="ECO:0000259" key="14">
    <source>
        <dbReference type="PROSITE" id="PS50109"/>
    </source>
</evidence>
<evidence type="ECO:0000256" key="1">
    <source>
        <dbReference type="ARBA" id="ARBA00000085"/>
    </source>
</evidence>
<evidence type="ECO:0000256" key="11">
    <source>
        <dbReference type="ARBA" id="ARBA00023012"/>
    </source>
</evidence>
<comment type="catalytic activity">
    <reaction evidence="1">
        <text>ATP + protein L-histidine = ADP + protein N-phospho-L-histidine.</text>
        <dbReference type="EC" id="2.7.13.3"/>
    </reaction>
</comment>
<dbReference type="CDD" id="cd00082">
    <property type="entry name" value="HisKA"/>
    <property type="match status" value="1"/>
</dbReference>
<dbReference type="Gene3D" id="1.10.287.130">
    <property type="match status" value="1"/>
</dbReference>
<keyword evidence="12" id="KW-0472">Membrane</keyword>
<accession>A0A7W9E7F2</accession>
<comment type="caution">
    <text evidence="17">The sequence shown here is derived from an EMBL/GenBank/DDBJ whole genome shotgun (WGS) entry which is preliminary data.</text>
</comment>
<dbReference type="Proteomes" id="UP000548978">
    <property type="component" value="Unassembled WGS sequence"/>
</dbReference>